<dbReference type="AlphaFoldDB" id="A0A0J7JVB1"/>
<dbReference type="OrthoDB" id="7617248at2759"/>
<reference evidence="1 2" key="1">
    <citation type="submission" date="2015-04" db="EMBL/GenBank/DDBJ databases">
        <title>Lasius niger genome sequencing.</title>
        <authorList>
            <person name="Konorov E.A."/>
            <person name="Nikitin M.A."/>
            <person name="Kirill M.V."/>
            <person name="Chang P."/>
        </authorList>
    </citation>
    <scope>NUCLEOTIDE SEQUENCE [LARGE SCALE GENOMIC DNA]</scope>
    <source>
        <tissue evidence="1">Whole</tissue>
    </source>
</reference>
<gene>
    <name evidence="1" type="ORF">RF55_24352</name>
</gene>
<name>A0A0J7JVB1_LASNI</name>
<keyword evidence="2" id="KW-1185">Reference proteome</keyword>
<organism evidence="1 2">
    <name type="scientific">Lasius niger</name>
    <name type="common">Black garden ant</name>
    <dbReference type="NCBI Taxonomy" id="67767"/>
    <lineage>
        <taxon>Eukaryota</taxon>
        <taxon>Metazoa</taxon>
        <taxon>Ecdysozoa</taxon>
        <taxon>Arthropoda</taxon>
        <taxon>Hexapoda</taxon>
        <taxon>Insecta</taxon>
        <taxon>Pterygota</taxon>
        <taxon>Neoptera</taxon>
        <taxon>Endopterygota</taxon>
        <taxon>Hymenoptera</taxon>
        <taxon>Apocrita</taxon>
        <taxon>Aculeata</taxon>
        <taxon>Formicoidea</taxon>
        <taxon>Formicidae</taxon>
        <taxon>Formicinae</taxon>
        <taxon>Lasius</taxon>
        <taxon>Lasius</taxon>
    </lineage>
</organism>
<protein>
    <submittedName>
        <fullName evidence="1">Stalked cell differentiation-controlling protein</fullName>
    </submittedName>
</protein>
<evidence type="ECO:0000313" key="1">
    <source>
        <dbReference type="EMBL" id="KMQ82054.1"/>
    </source>
</evidence>
<proteinExistence type="predicted"/>
<evidence type="ECO:0000313" key="2">
    <source>
        <dbReference type="Proteomes" id="UP000036403"/>
    </source>
</evidence>
<dbReference type="SUPFAM" id="SSF48695">
    <property type="entry name" value="Multiheme cytochromes"/>
    <property type="match status" value="1"/>
</dbReference>
<comment type="caution">
    <text evidence="1">The sequence shown here is derived from an EMBL/GenBank/DDBJ whole genome shotgun (WGS) entry which is preliminary data.</text>
</comment>
<accession>A0A0J7JVB1</accession>
<sequence length="142" mass="16441">MPVYHHLQWTPEMSEEQRRGPIDGIIPQDHHDTYRNLMDLRCVTLSGDDVYQDTAEFNKICRECHDKASAESGQEFMMIPPHNLIHKISADNQTNCTTCNTVIIKLRPAKECRGCIEKYLYADQSYLAEGWGIPVVTRWTEE</sequence>
<dbReference type="PaxDb" id="67767-A0A0J7JVB1"/>
<dbReference type="EMBL" id="LBMM01028866">
    <property type="protein sequence ID" value="KMQ82054.1"/>
    <property type="molecule type" value="Genomic_DNA"/>
</dbReference>
<dbReference type="InterPro" id="IPR036280">
    <property type="entry name" value="Multihaem_cyt_sf"/>
</dbReference>
<dbReference type="Proteomes" id="UP000036403">
    <property type="component" value="Unassembled WGS sequence"/>
</dbReference>